<feature type="region of interest" description="Disordered" evidence="1">
    <location>
        <begin position="1"/>
        <end position="25"/>
    </location>
</feature>
<keyword evidence="3" id="KW-1185">Reference proteome</keyword>
<dbReference type="AlphaFoldDB" id="A0A392MAD5"/>
<accession>A0A392MAD5</accession>
<feature type="non-terminal residue" evidence="2">
    <location>
        <position position="1"/>
    </location>
</feature>
<dbReference type="EMBL" id="LXQA010005719">
    <property type="protein sequence ID" value="MCH83768.1"/>
    <property type="molecule type" value="Genomic_DNA"/>
</dbReference>
<evidence type="ECO:0000313" key="3">
    <source>
        <dbReference type="Proteomes" id="UP000265520"/>
    </source>
</evidence>
<comment type="caution">
    <text evidence="2">The sequence shown here is derived from an EMBL/GenBank/DDBJ whole genome shotgun (WGS) entry which is preliminary data.</text>
</comment>
<name>A0A392MAD5_9FABA</name>
<organism evidence="2 3">
    <name type="scientific">Trifolium medium</name>
    <dbReference type="NCBI Taxonomy" id="97028"/>
    <lineage>
        <taxon>Eukaryota</taxon>
        <taxon>Viridiplantae</taxon>
        <taxon>Streptophyta</taxon>
        <taxon>Embryophyta</taxon>
        <taxon>Tracheophyta</taxon>
        <taxon>Spermatophyta</taxon>
        <taxon>Magnoliopsida</taxon>
        <taxon>eudicotyledons</taxon>
        <taxon>Gunneridae</taxon>
        <taxon>Pentapetalae</taxon>
        <taxon>rosids</taxon>
        <taxon>fabids</taxon>
        <taxon>Fabales</taxon>
        <taxon>Fabaceae</taxon>
        <taxon>Papilionoideae</taxon>
        <taxon>50 kb inversion clade</taxon>
        <taxon>NPAAA clade</taxon>
        <taxon>Hologalegina</taxon>
        <taxon>IRL clade</taxon>
        <taxon>Trifolieae</taxon>
        <taxon>Trifolium</taxon>
    </lineage>
</organism>
<protein>
    <submittedName>
        <fullName evidence="2">Uncharacterized protein</fullName>
    </submittedName>
</protein>
<evidence type="ECO:0000256" key="1">
    <source>
        <dbReference type="SAM" id="MobiDB-lite"/>
    </source>
</evidence>
<proteinExistence type="predicted"/>
<sequence>IAERKTEPSESAAKTVKSDGSDERVMESVENGGDKALAVVTAEYESPRCLSVTRSAYLSSHKLKTSSLKAVMK</sequence>
<feature type="compositionally biased region" description="Basic and acidic residues" evidence="1">
    <location>
        <begin position="16"/>
        <end position="25"/>
    </location>
</feature>
<reference evidence="2 3" key="1">
    <citation type="journal article" date="2018" name="Front. Plant Sci.">
        <title>Red Clover (Trifolium pratense) and Zigzag Clover (T. medium) - A Picture of Genomic Similarities and Differences.</title>
        <authorList>
            <person name="Dluhosova J."/>
            <person name="Istvanek J."/>
            <person name="Nedelnik J."/>
            <person name="Repkova J."/>
        </authorList>
    </citation>
    <scope>NUCLEOTIDE SEQUENCE [LARGE SCALE GENOMIC DNA]</scope>
    <source>
        <strain evidence="3">cv. 10/8</strain>
        <tissue evidence="2">Leaf</tissue>
    </source>
</reference>
<dbReference type="Proteomes" id="UP000265520">
    <property type="component" value="Unassembled WGS sequence"/>
</dbReference>
<gene>
    <name evidence="2" type="ORF">A2U01_0004594</name>
</gene>
<evidence type="ECO:0000313" key="2">
    <source>
        <dbReference type="EMBL" id="MCH83768.1"/>
    </source>
</evidence>